<keyword evidence="1" id="KW-0175">Coiled coil</keyword>
<comment type="caution">
    <text evidence="2">The sequence shown here is derived from an EMBL/GenBank/DDBJ whole genome shotgun (WGS) entry which is preliminary data.</text>
</comment>
<proteinExistence type="predicted"/>
<gene>
    <name evidence="2" type="ORF">PHMEG_0009043</name>
</gene>
<reference evidence="3" key="1">
    <citation type="submission" date="2017-03" db="EMBL/GenBank/DDBJ databases">
        <title>Phytopthora megakarya and P. palmivora, two closely related causual agents of cacao black pod achieved similar genome size and gene model numbers by different mechanisms.</title>
        <authorList>
            <person name="Ali S."/>
            <person name="Shao J."/>
            <person name="Larry D.J."/>
            <person name="Kronmiller B."/>
            <person name="Shen D."/>
            <person name="Strem M.D."/>
            <person name="Melnick R.L."/>
            <person name="Guiltinan M.J."/>
            <person name="Tyler B.M."/>
            <person name="Meinhardt L.W."/>
            <person name="Bailey B.A."/>
        </authorList>
    </citation>
    <scope>NUCLEOTIDE SEQUENCE [LARGE SCALE GENOMIC DNA]</scope>
    <source>
        <strain evidence="3">zdho120</strain>
    </source>
</reference>
<dbReference type="STRING" id="4795.A0A225WH52"/>
<dbReference type="EMBL" id="NBNE01000820">
    <property type="protein sequence ID" value="OWZ17061.1"/>
    <property type="molecule type" value="Genomic_DNA"/>
</dbReference>
<evidence type="ECO:0000256" key="1">
    <source>
        <dbReference type="SAM" id="Coils"/>
    </source>
</evidence>
<keyword evidence="3" id="KW-1185">Reference proteome</keyword>
<evidence type="ECO:0008006" key="4">
    <source>
        <dbReference type="Google" id="ProtNLM"/>
    </source>
</evidence>
<dbReference type="Proteomes" id="UP000198211">
    <property type="component" value="Unassembled WGS sequence"/>
</dbReference>
<feature type="coiled-coil region" evidence="1">
    <location>
        <begin position="271"/>
        <end position="415"/>
    </location>
</feature>
<evidence type="ECO:0000313" key="3">
    <source>
        <dbReference type="Proteomes" id="UP000198211"/>
    </source>
</evidence>
<sequence length="456" mass="52982">MVAGGLVLTPAQRSLVDKGRAVKQQRAAAFEAQHELQARNRARSDVIKARCQGQHLGAPPIRRLILRHVGQELARHKSVPTDDGYDAERFGAVRRPPRKQPPNLWVPIFEQEAAEVQQAKDESERKRLAAAAEYRAQLAQQEADKYRKRQEEKAMADAYARAQAAQQAAWREQEKVKEQQRQNHVVLEAQRWRQDLRAQAEALRVAQEAKELHERRVLERFRLLDELEKRRKAERKAADMQEVVRVKHANAQQLERKRQAVLRNQQEDVALQKAYEKKLELQEAARRAELDAILVKQSQKVKLALLNVKSAEEKAREDEQRALAVQAALRVRETELLQQKERKKREAARAQVQALMVQKEEKKSRRLLLEQEEAVYAHKFKAAFQEWQQEQVEAKDKVQSRNREYQKLVRQQMREDAARRADEDKYGMTLVEAELNAKLLQKAGIASPPKDIRRGY</sequence>
<name>A0A225WH52_9STRA</name>
<evidence type="ECO:0000313" key="2">
    <source>
        <dbReference type="EMBL" id="OWZ17061.1"/>
    </source>
</evidence>
<protein>
    <recommendedName>
        <fullName evidence="4">Trichohyalin-plectin-homology domain-containing protein</fullName>
    </recommendedName>
</protein>
<organism evidence="2 3">
    <name type="scientific">Phytophthora megakarya</name>
    <dbReference type="NCBI Taxonomy" id="4795"/>
    <lineage>
        <taxon>Eukaryota</taxon>
        <taxon>Sar</taxon>
        <taxon>Stramenopiles</taxon>
        <taxon>Oomycota</taxon>
        <taxon>Peronosporomycetes</taxon>
        <taxon>Peronosporales</taxon>
        <taxon>Peronosporaceae</taxon>
        <taxon>Phytophthora</taxon>
    </lineage>
</organism>
<feature type="coiled-coil region" evidence="1">
    <location>
        <begin position="129"/>
        <end position="182"/>
    </location>
</feature>
<dbReference type="OrthoDB" id="125285at2759"/>
<dbReference type="AlphaFoldDB" id="A0A225WH52"/>
<accession>A0A225WH52</accession>